<dbReference type="EMBL" id="JBGBZN010000002">
    <property type="protein sequence ID" value="MEY9474205.1"/>
    <property type="molecule type" value="Genomic_DNA"/>
</dbReference>
<reference evidence="2 3" key="1">
    <citation type="submission" date="2024-07" db="EMBL/GenBank/DDBJ databases">
        <title>Genomic Encyclopedia of Type Strains, Phase V (KMG-V): Genome sequencing to study the core and pangenomes of soil and plant-associated prokaryotes.</title>
        <authorList>
            <person name="Whitman W."/>
        </authorList>
    </citation>
    <scope>NUCLEOTIDE SEQUENCE [LARGE SCALE GENOMIC DNA]</scope>
    <source>
        <strain evidence="2 3">USDA 222</strain>
    </source>
</reference>
<accession>A0ABV4GQI0</accession>
<dbReference type="Proteomes" id="UP001565474">
    <property type="component" value="Unassembled WGS sequence"/>
</dbReference>
<feature type="region of interest" description="Disordered" evidence="1">
    <location>
        <begin position="85"/>
        <end position="121"/>
    </location>
</feature>
<evidence type="ECO:0000313" key="3">
    <source>
        <dbReference type="Proteomes" id="UP001565474"/>
    </source>
</evidence>
<sequence>MYRATGPNEKGRIAIVTNAGRAAVDAGHIGAKSFAGRVTVSEALAPTTGAVRVRQNHLYAAVQILRCHLSHSGPWVPGRRPVFPAPFSYEGEAKRQSSGEMSREDAQVCPQMSCPSQNGAGATCSVIASAAKQSRVSPRMQSWIASLRSQ</sequence>
<keyword evidence="3" id="KW-1185">Reference proteome</keyword>
<organism evidence="2 3">
    <name type="scientific">Bradyrhizobium yuanmingense</name>
    <dbReference type="NCBI Taxonomy" id="108015"/>
    <lineage>
        <taxon>Bacteria</taxon>
        <taxon>Pseudomonadati</taxon>
        <taxon>Pseudomonadota</taxon>
        <taxon>Alphaproteobacteria</taxon>
        <taxon>Hyphomicrobiales</taxon>
        <taxon>Nitrobacteraceae</taxon>
        <taxon>Bradyrhizobium</taxon>
    </lineage>
</organism>
<evidence type="ECO:0000256" key="1">
    <source>
        <dbReference type="SAM" id="MobiDB-lite"/>
    </source>
</evidence>
<feature type="compositionally biased region" description="Basic and acidic residues" evidence="1">
    <location>
        <begin position="91"/>
        <end position="106"/>
    </location>
</feature>
<protein>
    <submittedName>
        <fullName evidence="2">Uncharacterized protein</fullName>
    </submittedName>
</protein>
<proteinExistence type="predicted"/>
<name>A0ABV4GQI0_9BRAD</name>
<comment type="caution">
    <text evidence="2">The sequence shown here is derived from an EMBL/GenBank/DDBJ whole genome shotgun (WGS) entry which is preliminary data.</text>
</comment>
<evidence type="ECO:0000313" key="2">
    <source>
        <dbReference type="EMBL" id="MEY9474205.1"/>
    </source>
</evidence>
<gene>
    <name evidence="2" type="ORF">ABH992_006604</name>
</gene>